<feature type="domain" description="CusB-like barrel-sandwich hybrid" evidence="5">
    <location>
        <begin position="113"/>
        <end position="237"/>
    </location>
</feature>
<dbReference type="GO" id="GO:0060003">
    <property type="term" value="P:copper ion export"/>
    <property type="evidence" value="ECO:0007669"/>
    <property type="project" value="TreeGrafter"/>
</dbReference>
<dbReference type="Pfam" id="PF19335">
    <property type="entry name" value="HMBD"/>
    <property type="match status" value="1"/>
</dbReference>
<dbReference type="SUPFAM" id="SSF111369">
    <property type="entry name" value="HlyD-like secretion proteins"/>
    <property type="match status" value="1"/>
</dbReference>
<dbReference type="PANTHER" id="PTHR30097">
    <property type="entry name" value="CATION EFFLUX SYSTEM PROTEIN CUSB"/>
    <property type="match status" value="1"/>
</dbReference>
<dbReference type="Gene3D" id="2.40.50.100">
    <property type="match status" value="1"/>
</dbReference>
<dbReference type="Pfam" id="PF25954">
    <property type="entry name" value="Beta-barrel_RND_2"/>
    <property type="match status" value="1"/>
</dbReference>
<dbReference type="FunFam" id="2.40.30.170:FF:000010">
    <property type="entry name" value="Efflux RND transporter periplasmic adaptor subunit"/>
    <property type="match status" value="1"/>
</dbReference>
<evidence type="ECO:0000256" key="2">
    <source>
        <dbReference type="ARBA" id="ARBA00022448"/>
    </source>
</evidence>
<dbReference type="InterPro" id="IPR058627">
    <property type="entry name" value="MdtA-like_C"/>
</dbReference>
<dbReference type="Gene3D" id="2.40.420.20">
    <property type="match status" value="1"/>
</dbReference>
<dbReference type="PANTHER" id="PTHR30097:SF15">
    <property type="entry name" value="CATION EFFLUX SYSTEM PROTEIN CUSB"/>
    <property type="match status" value="1"/>
</dbReference>
<evidence type="ECO:0000313" key="8">
    <source>
        <dbReference type="EMBL" id="GGB02014.1"/>
    </source>
</evidence>
<keyword evidence="9" id="KW-1185">Reference proteome</keyword>
<accession>A0A8J2UDR1</accession>
<protein>
    <submittedName>
        <fullName evidence="8">RND transporter</fullName>
    </submittedName>
</protein>
<dbReference type="Proteomes" id="UP000607559">
    <property type="component" value="Unassembled WGS sequence"/>
</dbReference>
<name>A0A8J2UDR1_9BACT</name>
<evidence type="ECO:0000259" key="4">
    <source>
        <dbReference type="Pfam" id="PF25869"/>
    </source>
</evidence>
<dbReference type="PROSITE" id="PS51257">
    <property type="entry name" value="PROKAR_LIPOPROTEIN"/>
    <property type="match status" value="1"/>
</dbReference>
<proteinExistence type="inferred from homology"/>
<dbReference type="InterPro" id="IPR058792">
    <property type="entry name" value="Beta-barrel_RND_2"/>
</dbReference>
<dbReference type="InterPro" id="IPR058790">
    <property type="entry name" value="BSH_CusB"/>
</dbReference>
<dbReference type="EMBL" id="BMJC01000003">
    <property type="protein sequence ID" value="GGB02014.1"/>
    <property type="molecule type" value="Genomic_DNA"/>
</dbReference>
<reference evidence="8" key="1">
    <citation type="journal article" date="2014" name="Int. J. Syst. Evol. Microbiol.">
        <title>Complete genome sequence of Corynebacterium casei LMG S-19264T (=DSM 44701T), isolated from a smear-ripened cheese.</title>
        <authorList>
            <consortium name="US DOE Joint Genome Institute (JGI-PGF)"/>
            <person name="Walter F."/>
            <person name="Albersmeier A."/>
            <person name="Kalinowski J."/>
            <person name="Ruckert C."/>
        </authorList>
    </citation>
    <scope>NUCLEOTIDE SEQUENCE</scope>
    <source>
        <strain evidence="8">CGMCC 1.15448</strain>
    </source>
</reference>
<sequence>MRYFMVIMSVALLLVACQGKKKEAAASAVAHSDTVYTCSMHPQVMQDRPGKCPICGMELIPEKKMASMGDGSVQLSDQQVQLGGIGLDTVGGSVIGDRTVLTGTLTVDETRSTVVSARLSGRIERLYVKTTGETVHRGEKLYDLYSEELNTAEQEYLLALERQETLHSNVVDLKQLVEAARSKLLLWSLSEAQIAELARTRKPQAVTSFYSPSEGVVASVDGHEGDYVGAGSVVLRLTDLLTVWVEAQLYTSQLSEVSRDAAVVVRLPDVPGREWSGRISFVNPEVDPAARINGVRISLRNADGVLKPGMAAEVTVTSGAQHSLTLPEAAVIRSAMGSLVWVVSGHNLFRPVMVETGMEDGGRVEIRSGLKAGDVVVTEGAYLVNSEYGFKHGGDAMAGMKM</sequence>
<feature type="domain" description="Multidrug resistance protein MdtA-like C-terminal permuted SH3" evidence="7">
    <location>
        <begin position="324"/>
        <end position="381"/>
    </location>
</feature>
<gene>
    <name evidence="8" type="ORF">GCM10011511_26570</name>
</gene>
<dbReference type="Pfam" id="PF25919">
    <property type="entry name" value="BSH_CusB"/>
    <property type="match status" value="1"/>
</dbReference>
<dbReference type="Pfam" id="PF25967">
    <property type="entry name" value="RND-MFP_C"/>
    <property type="match status" value="1"/>
</dbReference>
<dbReference type="GO" id="GO:0015679">
    <property type="term" value="P:plasma membrane copper ion transport"/>
    <property type="evidence" value="ECO:0007669"/>
    <property type="project" value="TreeGrafter"/>
</dbReference>
<keyword evidence="2" id="KW-0813">Transport</keyword>
<evidence type="ECO:0000259" key="5">
    <source>
        <dbReference type="Pfam" id="PF25919"/>
    </source>
</evidence>
<dbReference type="GO" id="GO:0022857">
    <property type="term" value="F:transmembrane transporter activity"/>
    <property type="evidence" value="ECO:0007669"/>
    <property type="project" value="InterPro"/>
</dbReference>
<organism evidence="8 9">
    <name type="scientific">Puia dinghuensis</name>
    <dbReference type="NCBI Taxonomy" id="1792502"/>
    <lineage>
        <taxon>Bacteria</taxon>
        <taxon>Pseudomonadati</taxon>
        <taxon>Bacteroidota</taxon>
        <taxon>Chitinophagia</taxon>
        <taxon>Chitinophagales</taxon>
        <taxon>Chitinophagaceae</taxon>
        <taxon>Puia</taxon>
    </lineage>
</organism>
<dbReference type="InterPro" id="IPR051909">
    <property type="entry name" value="MFP_Cation_Efflux"/>
</dbReference>
<evidence type="ECO:0000259" key="7">
    <source>
        <dbReference type="Pfam" id="PF25967"/>
    </source>
</evidence>
<dbReference type="AlphaFoldDB" id="A0A8J2UDR1"/>
<dbReference type="Gene3D" id="2.40.30.170">
    <property type="match status" value="1"/>
</dbReference>
<evidence type="ECO:0000259" key="3">
    <source>
        <dbReference type="Pfam" id="PF19335"/>
    </source>
</evidence>
<dbReference type="Pfam" id="PF25869">
    <property type="entry name" value="3HB_CusB"/>
    <property type="match status" value="1"/>
</dbReference>
<dbReference type="InterPro" id="IPR006143">
    <property type="entry name" value="RND_pump_MFP"/>
</dbReference>
<comment type="similarity">
    <text evidence="1">Belongs to the membrane fusion protein (MFP) (TC 8.A.1) family.</text>
</comment>
<feature type="domain" description="CusB-like three alpha-helical bundle" evidence="4">
    <location>
        <begin position="148"/>
        <end position="205"/>
    </location>
</feature>
<evidence type="ECO:0000313" key="9">
    <source>
        <dbReference type="Proteomes" id="UP000607559"/>
    </source>
</evidence>
<dbReference type="InterPro" id="IPR058791">
    <property type="entry name" value="3HB_CusB"/>
</dbReference>
<dbReference type="NCBIfam" id="TIGR01730">
    <property type="entry name" value="RND_mfp"/>
    <property type="match status" value="1"/>
</dbReference>
<evidence type="ECO:0000259" key="6">
    <source>
        <dbReference type="Pfam" id="PF25954"/>
    </source>
</evidence>
<feature type="domain" description="CusB-like beta-barrel" evidence="6">
    <location>
        <begin position="242"/>
        <end position="318"/>
    </location>
</feature>
<dbReference type="GO" id="GO:0030288">
    <property type="term" value="C:outer membrane-bounded periplasmic space"/>
    <property type="evidence" value="ECO:0007669"/>
    <property type="project" value="TreeGrafter"/>
</dbReference>
<dbReference type="GO" id="GO:0016020">
    <property type="term" value="C:membrane"/>
    <property type="evidence" value="ECO:0007669"/>
    <property type="project" value="InterPro"/>
</dbReference>
<dbReference type="InterPro" id="IPR045800">
    <property type="entry name" value="HMBD"/>
</dbReference>
<dbReference type="GO" id="GO:0046914">
    <property type="term" value="F:transition metal ion binding"/>
    <property type="evidence" value="ECO:0007669"/>
    <property type="project" value="TreeGrafter"/>
</dbReference>
<evidence type="ECO:0000256" key="1">
    <source>
        <dbReference type="ARBA" id="ARBA00009477"/>
    </source>
</evidence>
<comment type="caution">
    <text evidence="8">The sequence shown here is derived from an EMBL/GenBank/DDBJ whole genome shotgun (WGS) entry which is preliminary data.</text>
</comment>
<feature type="domain" description="Heavy metal binding" evidence="3">
    <location>
        <begin position="35"/>
        <end position="61"/>
    </location>
</feature>
<reference evidence="8" key="2">
    <citation type="submission" date="2020-09" db="EMBL/GenBank/DDBJ databases">
        <authorList>
            <person name="Sun Q."/>
            <person name="Zhou Y."/>
        </authorList>
    </citation>
    <scope>NUCLEOTIDE SEQUENCE</scope>
    <source>
        <strain evidence="8">CGMCC 1.15448</strain>
    </source>
</reference>
<dbReference type="RefSeq" id="WP_188932398.1">
    <property type="nucleotide sequence ID" value="NZ_BMJC01000003.1"/>
</dbReference>